<dbReference type="EMBL" id="HAEA01002097">
    <property type="protein sequence ID" value="SBQ30577.1"/>
    <property type="molecule type" value="Transcribed_RNA"/>
</dbReference>
<evidence type="ECO:0000313" key="2">
    <source>
        <dbReference type="EMBL" id="SBQ30577.1"/>
    </source>
</evidence>
<reference evidence="2" key="1">
    <citation type="submission" date="2016-05" db="EMBL/GenBank/DDBJ databases">
        <authorList>
            <person name="Lavstsen T."/>
            <person name="Jespersen J.S."/>
        </authorList>
    </citation>
    <scope>NUCLEOTIDE SEQUENCE</scope>
    <source>
        <tissue evidence="2">Brain</tissue>
    </source>
</reference>
<reference evidence="2" key="2">
    <citation type="submission" date="2016-06" db="EMBL/GenBank/DDBJ databases">
        <title>The genome of a short-lived fish provides insights into sex chromosome evolution and the genetic control of aging.</title>
        <authorList>
            <person name="Reichwald K."/>
            <person name="Felder M."/>
            <person name="Petzold A."/>
            <person name="Koch P."/>
            <person name="Groth M."/>
            <person name="Platzer M."/>
        </authorList>
    </citation>
    <scope>NUCLEOTIDE SEQUENCE</scope>
    <source>
        <tissue evidence="2">Brain</tissue>
    </source>
</reference>
<accession>A0A1A8D8Y7</accession>
<evidence type="ECO:0000256" key="1">
    <source>
        <dbReference type="SAM" id="SignalP"/>
    </source>
</evidence>
<dbReference type="AlphaFoldDB" id="A0A1A8D8Y7"/>
<proteinExistence type="predicted"/>
<gene>
    <name evidence="2" type="primary">Nfu_g_1_011310</name>
</gene>
<name>A0A1A8D8Y7_NOTKA</name>
<feature type="chain" id="PRO_5008368288" evidence="1">
    <location>
        <begin position="32"/>
        <end position="93"/>
    </location>
</feature>
<protein>
    <submittedName>
        <fullName evidence="2">Uncharacterized protein</fullName>
    </submittedName>
</protein>
<organism evidence="2">
    <name type="scientific">Nothobranchius kadleci</name>
    <name type="common">African annual killifish</name>
    <dbReference type="NCBI Taxonomy" id="1051664"/>
    <lineage>
        <taxon>Eukaryota</taxon>
        <taxon>Metazoa</taxon>
        <taxon>Chordata</taxon>
        <taxon>Craniata</taxon>
        <taxon>Vertebrata</taxon>
        <taxon>Euteleostomi</taxon>
        <taxon>Actinopterygii</taxon>
        <taxon>Neopterygii</taxon>
        <taxon>Teleostei</taxon>
        <taxon>Neoteleostei</taxon>
        <taxon>Acanthomorphata</taxon>
        <taxon>Ovalentaria</taxon>
        <taxon>Atherinomorphae</taxon>
        <taxon>Cyprinodontiformes</taxon>
        <taxon>Nothobranchiidae</taxon>
        <taxon>Nothobranchius</taxon>
    </lineage>
</organism>
<keyword evidence="1" id="KW-0732">Signal</keyword>
<feature type="non-terminal residue" evidence="2">
    <location>
        <position position="93"/>
    </location>
</feature>
<feature type="non-terminal residue" evidence="2">
    <location>
        <position position="1"/>
    </location>
</feature>
<sequence length="93" mass="9933">KRKGVGAWRNTFLFFCSTGSFLFLRAEGGEGERGEASVLAPLGKPGGLGLVSIFFPLMPSNVSADLLCIVEGEHVPVHGAPAGVNERRSRRCF</sequence>
<feature type="signal peptide" evidence="1">
    <location>
        <begin position="1"/>
        <end position="31"/>
    </location>
</feature>